<gene>
    <name evidence="1" type="ORF">C6B37_02035</name>
</gene>
<name>A0A2S8NTT6_9MOLU</name>
<comment type="caution">
    <text evidence="1">The sequence shown here is derived from an EMBL/GenBank/DDBJ whole genome shotgun (WGS) entry which is preliminary data.</text>
</comment>
<sequence length="89" mass="10679">MKKSYIYDIKSILQYLSQEKTFEIICGQRETKYNISSKCLYLNYQDILNINHLLFQIPSPPFQIMHTINLTKKYLFNPLAKILFIKSKR</sequence>
<keyword evidence="2" id="KW-1185">Reference proteome</keyword>
<organism evidence="1 2">
    <name type="scientific">Candidatus Phytoplasma phoenicium</name>
    <dbReference type="NCBI Taxonomy" id="198422"/>
    <lineage>
        <taxon>Bacteria</taxon>
        <taxon>Bacillati</taxon>
        <taxon>Mycoplasmatota</taxon>
        <taxon>Mollicutes</taxon>
        <taxon>Acholeplasmatales</taxon>
        <taxon>Acholeplasmataceae</taxon>
        <taxon>Candidatus Phytoplasma</taxon>
        <taxon>16SrIX (Pigeon pea witches'-broom group)</taxon>
    </lineage>
</organism>
<dbReference type="AlphaFoldDB" id="A0A2S8NTT6"/>
<accession>A0A2S8NTT6</accession>
<dbReference type="EMBL" id="PUUG01000065">
    <property type="protein sequence ID" value="PQP79355.1"/>
    <property type="molecule type" value="Genomic_DNA"/>
</dbReference>
<evidence type="ECO:0000313" key="1">
    <source>
        <dbReference type="EMBL" id="PQP79355.1"/>
    </source>
</evidence>
<reference evidence="1 2" key="1">
    <citation type="submission" date="2018-02" db="EMBL/GenBank/DDBJ databases">
        <title>Metagenomics reveals mixed infection of spiroplasma and phytoplasma in chicory.</title>
        <authorList>
            <person name="Polano C."/>
            <person name="Moruzzi S."/>
            <person name="Ermacora P."/>
            <person name="Ferrini F."/>
            <person name="Martini M."/>
            <person name="Firrao G."/>
        </authorList>
    </citation>
    <scope>NUCLEOTIDE SEQUENCE [LARGE SCALE GENOMIC DNA]</scope>
    <source>
        <strain evidence="1 2">ChiP</strain>
    </source>
</reference>
<dbReference type="Proteomes" id="UP000238672">
    <property type="component" value="Unassembled WGS sequence"/>
</dbReference>
<proteinExistence type="predicted"/>
<protein>
    <submittedName>
        <fullName evidence="1">Uncharacterized protein</fullName>
    </submittedName>
</protein>
<evidence type="ECO:0000313" key="2">
    <source>
        <dbReference type="Proteomes" id="UP000238672"/>
    </source>
</evidence>